<dbReference type="PANTHER" id="PTHR30146">
    <property type="entry name" value="LACI-RELATED TRANSCRIPTIONAL REPRESSOR"/>
    <property type="match status" value="1"/>
</dbReference>
<organism evidence="4 5">
    <name type="scientific">Bacillus velezensis</name>
    <dbReference type="NCBI Taxonomy" id="492670"/>
    <lineage>
        <taxon>Bacteria</taxon>
        <taxon>Bacillati</taxon>
        <taxon>Bacillota</taxon>
        <taxon>Bacilli</taxon>
        <taxon>Bacillales</taxon>
        <taxon>Bacillaceae</taxon>
        <taxon>Bacillus</taxon>
        <taxon>Bacillus amyloliquefaciens group</taxon>
    </lineage>
</organism>
<dbReference type="GO" id="GO:0003700">
    <property type="term" value="F:DNA-binding transcription factor activity"/>
    <property type="evidence" value="ECO:0007669"/>
    <property type="project" value="TreeGrafter"/>
</dbReference>
<dbReference type="InterPro" id="IPR000843">
    <property type="entry name" value="HTH_LacI"/>
</dbReference>
<proteinExistence type="predicted"/>
<evidence type="ECO:0000256" key="1">
    <source>
        <dbReference type="ARBA" id="ARBA00023015"/>
    </source>
</evidence>
<dbReference type="Pfam" id="PF00356">
    <property type="entry name" value="LacI"/>
    <property type="match status" value="1"/>
</dbReference>
<sequence length="341" mass="37507">MVRLKDIALQASVSSATVSRILNKDDSLAVTDETREKVLRIADELGYQPSAKKRKNRSRSDSAPLIGVISCLSPEEERQDPYFSAIRKGIEEECFRQKVFITSSIHLGSFQEHMFHELDGVIVIGSLQDEALTNISAAFRHAVFVNGTPDPARYDTVSVDFYAAAQKAIEHLLSLGYQRLGYIGGREREHTVIDGVNSNKTIEDKRLTAFLQMAGAEPEHVLIGEYSMHEGFRLMNEAIKGGSLPDAFFIASDSMAVGALKALQEAGLQVPRDTAVVSFNGIDEAEYASTPLSTVKVYTEEMGRTGVKLLLDRLNGRTVPLAVTLPTSLIVRQSCGSQERR</sequence>
<evidence type="ECO:0000313" key="5">
    <source>
        <dbReference type="Proteomes" id="UP000587477"/>
    </source>
</evidence>
<dbReference type="Pfam" id="PF13377">
    <property type="entry name" value="Peripla_BP_3"/>
    <property type="match status" value="1"/>
</dbReference>
<dbReference type="GO" id="GO:0000976">
    <property type="term" value="F:transcription cis-regulatory region binding"/>
    <property type="evidence" value="ECO:0007669"/>
    <property type="project" value="TreeGrafter"/>
</dbReference>
<protein>
    <submittedName>
        <fullName evidence="4">HTH-type transcriptional regulator LacR</fullName>
    </submittedName>
</protein>
<keyword evidence="1" id="KW-0805">Transcription regulation</keyword>
<name>A0A7D7RJH9_BACVE</name>
<evidence type="ECO:0000313" key="4">
    <source>
        <dbReference type="EMBL" id="QOY27768.1"/>
    </source>
</evidence>
<accession>A0A7D7RJH9</accession>
<dbReference type="InterPro" id="IPR028082">
    <property type="entry name" value="Peripla_BP_I"/>
</dbReference>
<keyword evidence="2" id="KW-0238">DNA-binding</keyword>
<reference evidence="5" key="1">
    <citation type="submission" date="2020-10" db="EMBL/GenBank/DDBJ databases">
        <title>Complete genome sequence of Bacillus velezensis NST6.</title>
        <authorList>
            <person name="Choi J."/>
        </authorList>
    </citation>
    <scope>NUCLEOTIDE SEQUENCE [LARGE SCALE GENOMIC DNA]</scope>
    <source>
        <strain evidence="5">NST6</strain>
    </source>
</reference>
<dbReference type="PROSITE" id="PS50932">
    <property type="entry name" value="HTH_LACI_2"/>
    <property type="match status" value="1"/>
</dbReference>
<dbReference type="Gene3D" id="1.10.260.40">
    <property type="entry name" value="lambda repressor-like DNA-binding domains"/>
    <property type="match status" value="1"/>
</dbReference>
<dbReference type="AlphaFoldDB" id="A0A7D7RJH9"/>
<dbReference type="Proteomes" id="UP000587477">
    <property type="component" value="Chromosome"/>
</dbReference>
<dbReference type="EMBL" id="CP063687">
    <property type="protein sequence ID" value="QOY27768.1"/>
    <property type="molecule type" value="Genomic_DNA"/>
</dbReference>
<dbReference type="Gene3D" id="3.40.50.2300">
    <property type="match status" value="2"/>
</dbReference>
<dbReference type="CDD" id="cd01392">
    <property type="entry name" value="HTH_LacI"/>
    <property type="match status" value="1"/>
</dbReference>
<dbReference type="InterPro" id="IPR010982">
    <property type="entry name" value="Lambda_DNA-bd_dom_sf"/>
</dbReference>
<dbReference type="PANTHER" id="PTHR30146:SF149">
    <property type="entry name" value="HTH-TYPE TRANSCRIPTIONAL REGULATOR EBGR"/>
    <property type="match status" value="1"/>
</dbReference>
<dbReference type="CDD" id="cd01544">
    <property type="entry name" value="PBP1_GalR"/>
    <property type="match status" value="1"/>
</dbReference>
<evidence type="ECO:0000256" key="3">
    <source>
        <dbReference type="ARBA" id="ARBA00023163"/>
    </source>
</evidence>
<evidence type="ECO:0000256" key="2">
    <source>
        <dbReference type="ARBA" id="ARBA00023125"/>
    </source>
</evidence>
<dbReference type="SUPFAM" id="SSF47413">
    <property type="entry name" value="lambda repressor-like DNA-binding domains"/>
    <property type="match status" value="1"/>
</dbReference>
<keyword evidence="3" id="KW-0804">Transcription</keyword>
<dbReference type="PROSITE" id="PS00356">
    <property type="entry name" value="HTH_LACI_1"/>
    <property type="match status" value="1"/>
</dbReference>
<dbReference type="InterPro" id="IPR046335">
    <property type="entry name" value="LacI/GalR-like_sensor"/>
</dbReference>
<gene>
    <name evidence="4" type="primary">lacR_3</name>
    <name evidence="4" type="ORF">BACVE_002806</name>
</gene>
<dbReference type="SUPFAM" id="SSF53822">
    <property type="entry name" value="Periplasmic binding protein-like I"/>
    <property type="match status" value="1"/>
</dbReference>
<dbReference type="RefSeq" id="WP_017418400.1">
    <property type="nucleotide sequence ID" value="NZ_BDDG01000002.1"/>
</dbReference>
<dbReference type="SMART" id="SM00354">
    <property type="entry name" value="HTH_LACI"/>
    <property type="match status" value="1"/>
</dbReference>